<dbReference type="EMBL" id="KN828586">
    <property type="protein sequence ID" value="KIK74755.1"/>
    <property type="molecule type" value="Genomic_DNA"/>
</dbReference>
<evidence type="ECO:0000313" key="1">
    <source>
        <dbReference type="EMBL" id="KIK74755.1"/>
    </source>
</evidence>
<name>A0A0D0DBX9_9AGAM</name>
<evidence type="ECO:0000313" key="2">
    <source>
        <dbReference type="Proteomes" id="UP000054538"/>
    </source>
</evidence>
<dbReference type="OrthoDB" id="128646at2759"/>
<reference evidence="2" key="2">
    <citation type="submission" date="2015-01" db="EMBL/GenBank/DDBJ databases">
        <title>Evolutionary Origins and Diversification of the Mycorrhizal Mutualists.</title>
        <authorList>
            <consortium name="DOE Joint Genome Institute"/>
            <consortium name="Mycorrhizal Genomics Consortium"/>
            <person name="Kohler A."/>
            <person name="Kuo A."/>
            <person name="Nagy L.G."/>
            <person name="Floudas D."/>
            <person name="Copeland A."/>
            <person name="Barry K.W."/>
            <person name="Cichocki N."/>
            <person name="Veneault-Fourrey C."/>
            <person name="LaButti K."/>
            <person name="Lindquist E.A."/>
            <person name="Lipzen A."/>
            <person name="Lundell T."/>
            <person name="Morin E."/>
            <person name="Murat C."/>
            <person name="Riley R."/>
            <person name="Ohm R."/>
            <person name="Sun H."/>
            <person name="Tunlid A."/>
            <person name="Henrissat B."/>
            <person name="Grigoriev I.V."/>
            <person name="Hibbett D.S."/>
            <person name="Martin F."/>
        </authorList>
    </citation>
    <scope>NUCLEOTIDE SEQUENCE [LARGE SCALE GENOMIC DNA]</scope>
    <source>
        <strain evidence="2">Ve08.2h10</strain>
    </source>
</reference>
<dbReference type="Proteomes" id="UP000054538">
    <property type="component" value="Unassembled WGS sequence"/>
</dbReference>
<accession>A0A0D0DBX9</accession>
<keyword evidence="2" id="KW-1185">Reference proteome</keyword>
<sequence>RFYVMNCGKENTILGLPCLREANPLIDQEKGTLTFPDCPKKLRHNSQEQIDKIQ</sequence>
<proteinExistence type="predicted"/>
<dbReference type="InterPro" id="IPR021109">
    <property type="entry name" value="Peptidase_aspartic_dom_sf"/>
</dbReference>
<protein>
    <submittedName>
        <fullName evidence="1">Uncharacterized protein</fullName>
    </submittedName>
</protein>
<dbReference type="HOGENOM" id="CLU_3056071_0_0_1"/>
<reference evidence="1 2" key="1">
    <citation type="submission" date="2014-04" db="EMBL/GenBank/DDBJ databases">
        <authorList>
            <consortium name="DOE Joint Genome Institute"/>
            <person name="Kuo A."/>
            <person name="Kohler A."/>
            <person name="Jargeat P."/>
            <person name="Nagy L.G."/>
            <person name="Floudas D."/>
            <person name="Copeland A."/>
            <person name="Barry K.W."/>
            <person name="Cichocki N."/>
            <person name="Veneault-Fourrey C."/>
            <person name="LaButti K."/>
            <person name="Lindquist E.A."/>
            <person name="Lipzen A."/>
            <person name="Lundell T."/>
            <person name="Morin E."/>
            <person name="Murat C."/>
            <person name="Sun H."/>
            <person name="Tunlid A."/>
            <person name="Henrissat B."/>
            <person name="Grigoriev I.V."/>
            <person name="Hibbett D.S."/>
            <person name="Martin F."/>
            <person name="Nordberg H.P."/>
            <person name="Cantor M.N."/>
            <person name="Hua S.X."/>
        </authorList>
    </citation>
    <scope>NUCLEOTIDE SEQUENCE [LARGE SCALE GENOMIC DNA]</scope>
    <source>
        <strain evidence="1 2">Ve08.2h10</strain>
    </source>
</reference>
<organism evidence="1 2">
    <name type="scientific">Paxillus rubicundulus Ve08.2h10</name>
    <dbReference type="NCBI Taxonomy" id="930991"/>
    <lineage>
        <taxon>Eukaryota</taxon>
        <taxon>Fungi</taxon>
        <taxon>Dikarya</taxon>
        <taxon>Basidiomycota</taxon>
        <taxon>Agaricomycotina</taxon>
        <taxon>Agaricomycetes</taxon>
        <taxon>Agaricomycetidae</taxon>
        <taxon>Boletales</taxon>
        <taxon>Paxilineae</taxon>
        <taxon>Paxillaceae</taxon>
        <taxon>Paxillus</taxon>
    </lineage>
</organism>
<gene>
    <name evidence="1" type="ORF">PAXRUDRAFT_174725</name>
</gene>
<dbReference type="InParanoid" id="A0A0D0DBX9"/>
<dbReference type="AlphaFoldDB" id="A0A0D0DBX9"/>
<dbReference type="Gene3D" id="2.40.70.10">
    <property type="entry name" value="Acid Proteases"/>
    <property type="match status" value="1"/>
</dbReference>
<feature type="non-terminal residue" evidence="1">
    <location>
        <position position="1"/>
    </location>
</feature>